<evidence type="ECO:0000313" key="3">
    <source>
        <dbReference type="EMBL" id="MFD2517940.1"/>
    </source>
</evidence>
<dbReference type="EMBL" id="JBHULT010000008">
    <property type="protein sequence ID" value="MFD2517940.1"/>
    <property type="molecule type" value="Genomic_DNA"/>
</dbReference>
<evidence type="ECO:0000313" key="4">
    <source>
        <dbReference type="Proteomes" id="UP001597468"/>
    </source>
</evidence>
<sequence>MSSLVSIIVPTYNRYEFLGETLESIIAQSHKNWECIVVDDGSNDYTLELIEFYKAVDPRIQFHSRPTSKLKGANSCRNYGYSLSKGCFVNWFDSDDLMKENFLQEKVQSFDKGIDIVISKHELVSNEGKFIREEKRTRPSENLLKDYVCLEVSWYLPDPMYRRSFLENKELFDEKLHRGQDRDFHIRRLLERPQIYFIDKYLTQYRQSLYSISNDLSIEVVRSNYEAVNRQLETVLAQNASREIKYYYLKDQLKKYQYLWKMKGITRRNYQLFYRLAFPSIHFVIWFVKYTFAVISFSLFGKGYVFLKGN</sequence>
<feature type="domain" description="Glycosyltransferase 2-like" evidence="2">
    <location>
        <begin position="6"/>
        <end position="154"/>
    </location>
</feature>
<protein>
    <submittedName>
        <fullName evidence="3">Glycosyltransferase family 2 protein</fullName>
    </submittedName>
</protein>
<gene>
    <name evidence="3" type="ORF">ACFSTG_08555</name>
</gene>
<organism evidence="3 4">
    <name type="scientific">Salinimicrobium flavum</name>
    <dbReference type="NCBI Taxonomy" id="1737065"/>
    <lineage>
        <taxon>Bacteria</taxon>
        <taxon>Pseudomonadati</taxon>
        <taxon>Bacteroidota</taxon>
        <taxon>Flavobacteriia</taxon>
        <taxon>Flavobacteriales</taxon>
        <taxon>Flavobacteriaceae</taxon>
        <taxon>Salinimicrobium</taxon>
    </lineage>
</organism>
<keyword evidence="1" id="KW-1133">Transmembrane helix</keyword>
<name>A0ABW5J0F4_9FLAO</name>
<dbReference type="PANTHER" id="PTHR22916">
    <property type="entry name" value="GLYCOSYLTRANSFERASE"/>
    <property type="match status" value="1"/>
</dbReference>
<dbReference type="SUPFAM" id="SSF53448">
    <property type="entry name" value="Nucleotide-diphospho-sugar transferases"/>
    <property type="match status" value="1"/>
</dbReference>
<dbReference type="InterPro" id="IPR029044">
    <property type="entry name" value="Nucleotide-diphossugar_trans"/>
</dbReference>
<dbReference type="Gene3D" id="3.90.550.10">
    <property type="entry name" value="Spore Coat Polysaccharide Biosynthesis Protein SpsA, Chain A"/>
    <property type="match status" value="1"/>
</dbReference>
<evidence type="ECO:0000256" key="1">
    <source>
        <dbReference type="SAM" id="Phobius"/>
    </source>
</evidence>
<feature type="transmembrane region" description="Helical" evidence="1">
    <location>
        <begin position="272"/>
        <end position="300"/>
    </location>
</feature>
<dbReference type="PANTHER" id="PTHR22916:SF3">
    <property type="entry name" value="UDP-GLCNAC:BETAGAL BETA-1,3-N-ACETYLGLUCOSAMINYLTRANSFERASE-LIKE PROTEIN 1"/>
    <property type="match status" value="1"/>
</dbReference>
<dbReference type="Proteomes" id="UP001597468">
    <property type="component" value="Unassembled WGS sequence"/>
</dbReference>
<keyword evidence="1" id="KW-0812">Transmembrane</keyword>
<dbReference type="RefSeq" id="WP_380751111.1">
    <property type="nucleotide sequence ID" value="NZ_JBHULT010000008.1"/>
</dbReference>
<dbReference type="Pfam" id="PF00535">
    <property type="entry name" value="Glycos_transf_2"/>
    <property type="match status" value="1"/>
</dbReference>
<comment type="caution">
    <text evidence="3">The sequence shown here is derived from an EMBL/GenBank/DDBJ whole genome shotgun (WGS) entry which is preliminary data.</text>
</comment>
<evidence type="ECO:0000259" key="2">
    <source>
        <dbReference type="Pfam" id="PF00535"/>
    </source>
</evidence>
<reference evidence="4" key="1">
    <citation type="journal article" date="2019" name="Int. J. Syst. Evol. Microbiol.">
        <title>The Global Catalogue of Microorganisms (GCM) 10K type strain sequencing project: providing services to taxonomists for standard genome sequencing and annotation.</title>
        <authorList>
            <consortium name="The Broad Institute Genomics Platform"/>
            <consortium name="The Broad Institute Genome Sequencing Center for Infectious Disease"/>
            <person name="Wu L."/>
            <person name="Ma J."/>
        </authorList>
    </citation>
    <scope>NUCLEOTIDE SEQUENCE [LARGE SCALE GENOMIC DNA]</scope>
    <source>
        <strain evidence="4">KCTC 42585</strain>
    </source>
</reference>
<keyword evidence="1" id="KW-0472">Membrane</keyword>
<proteinExistence type="predicted"/>
<accession>A0ABW5J0F4</accession>
<keyword evidence="4" id="KW-1185">Reference proteome</keyword>
<dbReference type="InterPro" id="IPR001173">
    <property type="entry name" value="Glyco_trans_2-like"/>
</dbReference>